<dbReference type="EMBL" id="BAABME010001778">
    <property type="protein sequence ID" value="GAA0151397.1"/>
    <property type="molecule type" value="Genomic_DNA"/>
</dbReference>
<protein>
    <submittedName>
        <fullName evidence="2">Uncharacterized protein</fullName>
    </submittedName>
</protein>
<evidence type="ECO:0000313" key="3">
    <source>
        <dbReference type="Proteomes" id="UP001454036"/>
    </source>
</evidence>
<name>A0AAV3PKG9_LITER</name>
<proteinExistence type="predicted"/>
<gene>
    <name evidence="2" type="ORF">LIER_10126</name>
</gene>
<dbReference type="AlphaFoldDB" id="A0AAV3PKG9"/>
<dbReference type="Proteomes" id="UP001454036">
    <property type="component" value="Unassembled WGS sequence"/>
</dbReference>
<accession>A0AAV3PKG9</accession>
<sequence length="118" mass="13506">MKWVQLLQVQANRRASEAEQRSKAAEEALPGQIKRAIDEYQRSEEFRMEAGKEAAYYLCRFTKTYKDVTPAIVVNYEELIQGYEHAWFRPLDLSAPLTPDEEEETGPLDPADTDAPAL</sequence>
<evidence type="ECO:0000256" key="1">
    <source>
        <dbReference type="SAM" id="MobiDB-lite"/>
    </source>
</evidence>
<reference evidence="2 3" key="1">
    <citation type="submission" date="2024-01" db="EMBL/GenBank/DDBJ databases">
        <title>The complete chloroplast genome sequence of Lithospermum erythrorhizon: insights into the phylogenetic relationship among Boraginaceae species and the maternal lineages of purple gromwells.</title>
        <authorList>
            <person name="Okada T."/>
            <person name="Watanabe K."/>
        </authorList>
    </citation>
    <scope>NUCLEOTIDE SEQUENCE [LARGE SCALE GENOMIC DNA]</scope>
</reference>
<keyword evidence="3" id="KW-1185">Reference proteome</keyword>
<evidence type="ECO:0000313" key="2">
    <source>
        <dbReference type="EMBL" id="GAA0151397.1"/>
    </source>
</evidence>
<feature type="region of interest" description="Disordered" evidence="1">
    <location>
        <begin position="94"/>
        <end position="118"/>
    </location>
</feature>
<organism evidence="2 3">
    <name type="scientific">Lithospermum erythrorhizon</name>
    <name type="common">Purple gromwell</name>
    <name type="synonym">Lithospermum officinale var. erythrorhizon</name>
    <dbReference type="NCBI Taxonomy" id="34254"/>
    <lineage>
        <taxon>Eukaryota</taxon>
        <taxon>Viridiplantae</taxon>
        <taxon>Streptophyta</taxon>
        <taxon>Embryophyta</taxon>
        <taxon>Tracheophyta</taxon>
        <taxon>Spermatophyta</taxon>
        <taxon>Magnoliopsida</taxon>
        <taxon>eudicotyledons</taxon>
        <taxon>Gunneridae</taxon>
        <taxon>Pentapetalae</taxon>
        <taxon>asterids</taxon>
        <taxon>lamiids</taxon>
        <taxon>Boraginales</taxon>
        <taxon>Boraginaceae</taxon>
        <taxon>Boraginoideae</taxon>
        <taxon>Lithospermeae</taxon>
        <taxon>Lithospermum</taxon>
    </lineage>
</organism>
<comment type="caution">
    <text evidence="2">The sequence shown here is derived from an EMBL/GenBank/DDBJ whole genome shotgun (WGS) entry which is preliminary data.</text>
</comment>